<keyword evidence="2" id="KW-0472">Membrane</keyword>
<organism evidence="3 4">
    <name type="scientific">Streptomyces phaeoluteigriseus</name>
    <dbReference type="NCBI Taxonomy" id="114686"/>
    <lineage>
        <taxon>Bacteria</taxon>
        <taxon>Bacillati</taxon>
        <taxon>Actinomycetota</taxon>
        <taxon>Actinomycetes</taxon>
        <taxon>Kitasatosporales</taxon>
        <taxon>Streptomycetaceae</taxon>
        <taxon>Streptomyces</taxon>
        <taxon>Streptomyces aurantiacus group</taxon>
    </lineage>
</organism>
<reference evidence="3 4" key="2">
    <citation type="submission" date="2017-02" db="EMBL/GenBank/DDBJ databases">
        <title>Draft genome sequence of Streptomyces phaeoluteigriseus type strain DSM41896.</title>
        <authorList>
            <person name="Salih T.S."/>
            <person name="Algora Gallardo L."/>
            <person name="Melo Santos T."/>
            <person name="Filgueira Martinez S."/>
            <person name="Herron P.R."/>
        </authorList>
    </citation>
    <scope>NUCLEOTIDE SEQUENCE [LARGE SCALE GENOMIC DNA]</scope>
    <source>
        <strain evidence="3 4">DSM 41896</strain>
    </source>
</reference>
<accession>A0A1V6ML04</accession>
<protein>
    <submittedName>
        <fullName evidence="3">Uncharacterized protein</fullName>
    </submittedName>
</protein>
<evidence type="ECO:0000313" key="3">
    <source>
        <dbReference type="EMBL" id="OQD53150.1"/>
    </source>
</evidence>
<name>A0A1V6ML04_9ACTN</name>
<proteinExistence type="predicted"/>
<feature type="transmembrane region" description="Helical" evidence="2">
    <location>
        <begin position="12"/>
        <end position="31"/>
    </location>
</feature>
<dbReference type="OrthoDB" id="4259192at2"/>
<evidence type="ECO:0000313" key="4">
    <source>
        <dbReference type="Proteomes" id="UP000184286"/>
    </source>
</evidence>
<dbReference type="Proteomes" id="UP000184286">
    <property type="component" value="Unassembled WGS sequence"/>
</dbReference>
<dbReference type="AlphaFoldDB" id="A0A1V6ML04"/>
<comment type="caution">
    <text evidence="3">The sequence shown here is derived from an EMBL/GenBank/DDBJ whole genome shotgun (WGS) entry which is preliminary data.</text>
</comment>
<reference evidence="4" key="1">
    <citation type="submission" date="2016-11" db="EMBL/GenBank/DDBJ databases">
        <authorList>
            <person name="Schniete J.K."/>
            <person name="Salih T."/>
            <person name="Algora Gallardo L."/>
            <person name="Martinez Fernandez S."/>
            <person name="Herron P.R."/>
        </authorList>
    </citation>
    <scope>NUCLEOTIDE SEQUENCE [LARGE SCALE GENOMIC DNA]</scope>
    <source>
        <strain evidence="4">DSM 41896</strain>
    </source>
</reference>
<gene>
    <name evidence="3" type="ORF">BM536_033180</name>
</gene>
<feature type="transmembrane region" description="Helical" evidence="2">
    <location>
        <begin position="37"/>
        <end position="55"/>
    </location>
</feature>
<feature type="compositionally biased region" description="Basic residues" evidence="1">
    <location>
        <begin position="60"/>
        <end position="69"/>
    </location>
</feature>
<dbReference type="EMBL" id="MPOH02000019">
    <property type="protein sequence ID" value="OQD53150.1"/>
    <property type="molecule type" value="Genomic_DNA"/>
</dbReference>
<evidence type="ECO:0000256" key="2">
    <source>
        <dbReference type="SAM" id="Phobius"/>
    </source>
</evidence>
<dbReference type="STRING" id="114686.BM536_033180"/>
<feature type="region of interest" description="Disordered" evidence="1">
    <location>
        <begin position="60"/>
        <end position="79"/>
    </location>
</feature>
<keyword evidence="2" id="KW-1133">Transmembrane helix</keyword>
<sequence>MPGWTASARRTAGYAAWWAAVTLAFWLGGRAVGHRPSLLVCAVGAVLTIVGGELGDRRRRRRARNRAAGRRAGTGGSAR</sequence>
<evidence type="ECO:0000256" key="1">
    <source>
        <dbReference type="SAM" id="MobiDB-lite"/>
    </source>
</evidence>
<keyword evidence="2" id="KW-0812">Transmembrane</keyword>